<evidence type="ECO:0000313" key="3">
    <source>
        <dbReference type="EMBL" id="NMF60566.1"/>
    </source>
</evidence>
<dbReference type="CDD" id="cd03825">
    <property type="entry name" value="GT4_WcaC-like"/>
    <property type="match status" value="1"/>
</dbReference>
<dbReference type="InterPro" id="IPR050194">
    <property type="entry name" value="Glycosyltransferase_grp1"/>
</dbReference>
<proteinExistence type="predicted"/>
<comment type="caution">
    <text evidence="3">The sequence shown here is derived from an EMBL/GenBank/DDBJ whole genome shotgun (WGS) entry which is preliminary data.</text>
</comment>
<evidence type="ECO:0000313" key="4">
    <source>
        <dbReference type="Proteomes" id="UP000738376"/>
    </source>
</evidence>
<dbReference type="Pfam" id="PF00534">
    <property type="entry name" value="Glycos_transf_1"/>
    <property type="match status" value="1"/>
</dbReference>
<dbReference type="Proteomes" id="UP000738376">
    <property type="component" value="Unassembled WGS sequence"/>
</dbReference>
<gene>
    <name evidence="3" type="ORF">HC246_21685</name>
</gene>
<feature type="domain" description="Glycosyl transferase family 1" evidence="1">
    <location>
        <begin position="245"/>
        <end position="386"/>
    </location>
</feature>
<name>A0ABX1M041_9CYAN</name>
<dbReference type="PANTHER" id="PTHR45947:SF3">
    <property type="entry name" value="SULFOQUINOVOSYL TRANSFERASE SQD2"/>
    <property type="match status" value="1"/>
</dbReference>
<dbReference type="PANTHER" id="PTHR45947">
    <property type="entry name" value="SULFOQUINOVOSYL TRANSFERASE SQD2"/>
    <property type="match status" value="1"/>
</dbReference>
<keyword evidence="4" id="KW-1185">Reference proteome</keyword>
<protein>
    <submittedName>
        <fullName evidence="3">Glycosyltransferase</fullName>
    </submittedName>
</protein>
<sequence length="413" mass="46481">MKILHLSTSDIDNGGARAAYRLSQGLQSIGCSSQMLVRAKFSKDRTVIPEKSLLTKLGPPVSGLPLRLYPKHKSDMFSPQWFPDVLAAKVAHINPDVINLHWVCNGYLQIETLPKFKKPLVWTLHDMWPFTGGCVYTQECEKYKVSCGGCPQLNSDRHNDLSHWIWERKVKAWSNLNLTIVATSSWMAECAKASSIFQNTRIETIPLGLDTERYKPIDRSVSRNLLNLPQDKQLILFGALNPTSDPRKGFQLLQPALQKIAQNGWQDRVELVVFGASKPDQETDLGFRTHYLGYLQDDISLAIAYSAADVTIVPSIQEAFGQTASESLSCGTPVVAFSNTGLRDIVDHQRNGYLVTPFEIEELAHGIMWVLEDAERYQKLQYDARAKSLREFAPEVQAHRYLSLYKDISGLNS</sequence>
<accession>A0ABX1M041</accession>
<dbReference type="InterPro" id="IPR001296">
    <property type="entry name" value="Glyco_trans_1"/>
</dbReference>
<evidence type="ECO:0000259" key="1">
    <source>
        <dbReference type="Pfam" id="PF00534"/>
    </source>
</evidence>
<reference evidence="3 4" key="1">
    <citation type="submission" date="2020-03" db="EMBL/GenBank/DDBJ databases">
        <title>Draft Genome Sequence of 2-Methylisoborneol Producing Pseudanabaena yagii Strain GIHE-NHR1 Isolated from North Han River in South Korea.</title>
        <authorList>
            <person name="Jeong J."/>
        </authorList>
    </citation>
    <scope>NUCLEOTIDE SEQUENCE [LARGE SCALE GENOMIC DNA]</scope>
    <source>
        <strain evidence="3 4">GIHE-NHR1</strain>
    </source>
</reference>
<dbReference type="SUPFAM" id="SSF53756">
    <property type="entry name" value="UDP-Glycosyltransferase/glycogen phosphorylase"/>
    <property type="match status" value="1"/>
</dbReference>
<dbReference type="Pfam" id="PF13439">
    <property type="entry name" value="Glyco_transf_4"/>
    <property type="match status" value="1"/>
</dbReference>
<dbReference type="InterPro" id="IPR028098">
    <property type="entry name" value="Glyco_trans_4-like_N"/>
</dbReference>
<evidence type="ECO:0000259" key="2">
    <source>
        <dbReference type="Pfam" id="PF13439"/>
    </source>
</evidence>
<dbReference type="Gene3D" id="3.40.50.2000">
    <property type="entry name" value="Glycogen Phosphorylase B"/>
    <property type="match status" value="2"/>
</dbReference>
<dbReference type="EMBL" id="JAAVJL010000003">
    <property type="protein sequence ID" value="NMF60566.1"/>
    <property type="molecule type" value="Genomic_DNA"/>
</dbReference>
<organism evidence="3 4">
    <name type="scientific">Pseudanabaena yagii GIHE-NHR1</name>
    <dbReference type="NCBI Taxonomy" id="2722753"/>
    <lineage>
        <taxon>Bacteria</taxon>
        <taxon>Bacillati</taxon>
        <taxon>Cyanobacteriota</taxon>
        <taxon>Cyanophyceae</taxon>
        <taxon>Pseudanabaenales</taxon>
        <taxon>Pseudanabaenaceae</taxon>
        <taxon>Pseudanabaena</taxon>
        <taxon>Pseudanabaena yagii</taxon>
    </lineage>
</organism>
<dbReference type="RefSeq" id="WP_169365503.1">
    <property type="nucleotide sequence ID" value="NZ_JAAVJL010000003.1"/>
</dbReference>
<feature type="domain" description="Glycosyltransferase subfamily 4-like N-terminal" evidence="2">
    <location>
        <begin position="13"/>
        <end position="213"/>
    </location>
</feature>